<dbReference type="EMBL" id="JAUSWN010000001">
    <property type="protein sequence ID" value="MDQ0478346.1"/>
    <property type="molecule type" value="Genomic_DNA"/>
</dbReference>
<evidence type="ECO:0000256" key="3">
    <source>
        <dbReference type="ARBA" id="ARBA00023125"/>
    </source>
</evidence>
<comment type="caution">
    <text evidence="9">The sequence shown here is derived from an EMBL/GenBank/DDBJ whole genome shotgun (WGS) entry which is preliminary data.</text>
</comment>
<dbReference type="PRINTS" id="PR00032">
    <property type="entry name" value="HTHARAC"/>
</dbReference>
<dbReference type="PANTHER" id="PTHR43280">
    <property type="entry name" value="ARAC-FAMILY TRANSCRIPTIONAL REGULATOR"/>
    <property type="match status" value="1"/>
</dbReference>
<comment type="function">
    <text evidence="5">May play the central regulatory role in sporulation. It may be an element of the effector pathway responsible for the activation of sporulation genes in response to nutritional stress. Spo0A may act in concert with spo0H (a sigma factor) to control the expression of some genes that are critical to the sporulation process.</text>
</comment>
<evidence type="ECO:0000256" key="1">
    <source>
        <dbReference type="ARBA" id="ARBA00018672"/>
    </source>
</evidence>
<proteinExistence type="predicted"/>
<dbReference type="Pfam" id="PF17853">
    <property type="entry name" value="GGDEF_2"/>
    <property type="match status" value="1"/>
</dbReference>
<feature type="modified residue" description="4-aspartylphosphate" evidence="6">
    <location>
        <position position="55"/>
    </location>
</feature>
<dbReference type="RefSeq" id="WP_307354674.1">
    <property type="nucleotide sequence ID" value="NZ_BAAACJ010000024.1"/>
</dbReference>
<dbReference type="CDD" id="cd17536">
    <property type="entry name" value="REC_YesN-like"/>
    <property type="match status" value="1"/>
</dbReference>
<dbReference type="InterPro" id="IPR011006">
    <property type="entry name" value="CheY-like_superfamily"/>
</dbReference>
<keyword evidence="4" id="KW-0804">Transcription</keyword>
<dbReference type="PROSITE" id="PS50110">
    <property type="entry name" value="RESPONSE_REGULATORY"/>
    <property type="match status" value="1"/>
</dbReference>
<dbReference type="SMART" id="SM00448">
    <property type="entry name" value="REC"/>
    <property type="match status" value="1"/>
</dbReference>
<dbReference type="Gene3D" id="1.10.10.60">
    <property type="entry name" value="Homeodomain-like"/>
    <property type="match status" value="2"/>
</dbReference>
<reference evidence="9 10" key="1">
    <citation type="submission" date="2023-07" db="EMBL/GenBank/DDBJ databases">
        <title>Genomic Encyclopedia of Type Strains, Phase IV (KMG-IV): sequencing the most valuable type-strain genomes for metagenomic binning, comparative biology and taxonomic classification.</title>
        <authorList>
            <person name="Goeker M."/>
        </authorList>
    </citation>
    <scope>NUCLEOTIDE SEQUENCE [LARGE SCALE GENOMIC DNA]</scope>
    <source>
        <strain evidence="9 10">DSM 1400</strain>
    </source>
</reference>
<dbReference type="InterPro" id="IPR018060">
    <property type="entry name" value="HTH_AraC"/>
</dbReference>
<dbReference type="PROSITE" id="PS00041">
    <property type="entry name" value="HTH_ARAC_FAMILY_1"/>
    <property type="match status" value="1"/>
</dbReference>
<dbReference type="InterPro" id="IPR018062">
    <property type="entry name" value="HTH_AraC-typ_CS"/>
</dbReference>
<dbReference type="Pfam" id="PF00072">
    <property type="entry name" value="Response_reg"/>
    <property type="match status" value="1"/>
</dbReference>
<keyword evidence="2" id="KW-0805">Transcription regulation</keyword>
<dbReference type="Pfam" id="PF12833">
    <property type="entry name" value="HTH_18"/>
    <property type="match status" value="1"/>
</dbReference>
<evidence type="ECO:0000259" key="8">
    <source>
        <dbReference type="PROSITE" id="PS50110"/>
    </source>
</evidence>
<gene>
    <name evidence="9" type="ORF">QOZ93_000047</name>
</gene>
<feature type="domain" description="Response regulatory" evidence="8">
    <location>
        <begin position="3"/>
        <end position="120"/>
    </location>
</feature>
<dbReference type="InterPro" id="IPR009057">
    <property type="entry name" value="Homeodomain-like_sf"/>
</dbReference>
<evidence type="ECO:0000256" key="5">
    <source>
        <dbReference type="ARBA" id="ARBA00024867"/>
    </source>
</evidence>
<dbReference type="Gene3D" id="3.40.50.2300">
    <property type="match status" value="1"/>
</dbReference>
<sequence length="429" mass="50710">MYNLLIADDEEIERRALRTLIQKNYKDTFQISEAKNGREAIEISEKIKPQVIIMDIKMPGINGIEAIKEIRKNFSDTYFIIISAYDYFSYAREAMECNVKEYILKPFNKEDITEKIKNAIIELERNRDKRIKELELKEKLYSVLPAIKNEISNGIIYDRLQLVNYKQYLEMLHMDLGLGYCVLVKKRSDTCENIEKIKEYIDEFYRGFCNSLVYQIDMEVICVFCEVKKEYTKESQDCLVIARRLLHYMCERFDINTYIGIGTIKEGIENLKQSYKEAKDSIIKCSEKNKIILYEKENVEYDKSEKNVAQKFQENIAQKDEEKENNKIVKEALKYINNNFNKEITLELIASEVNLSTYHLSKVFKEKVGINFIDYLTEYRISKAKEMLKDGRYNIKEICYTVGYSDPNYFSRVFKKAEGMSPTEYKSIV</sequence>
<keyword evidence="10" id="KW-1185">Reference proteome</keyword>
<evidence type="ECO:0000259" key="7">
    <source>
        <dbReference type="PROSITE" id="PS01124"/>
    </source>
</evidence>
<dbReference type="SMART" id="SM00342">
    <property type="entry name" value="HTH_ARAC"/>
    <property type="match status" value="1"/>
</dbReference>
<accession>A0ABU0JQ24</accession>
<name>A0ABU0JQ24_HATLI</name>
<dbReference type="Proteomes" id="UP001224418">
    <property type="component" value="Unassembled WGS sequence"/>
</dbReference>
<evidence type="ECO:0000256" key="6">
    <source>
        <dbReference type="PROSITE-ProRule" id="PRU00169"/>
    </source>
</evidence>
<protein>
    <recommendedName>
        <fullName evidence="1">Stage 0 sporulation protein A homolog</fullName>
    </recommendedName>
</protein>
<keyword evidence="6" id="KW-0597">Phosphoprotein</keyword>
<evidence type="ECO:0000313" key="10">
    <source>
        <dbReference type="Proteomes" id="UP001224418"/>
    </source>
</evidence>
<evidence type="ECO:0000256" key="2">
    <source>
        <dbReference type="ARBA" id="ARBA00023015"/>
    </source>
</evidence>
<dbReference type="InterPro" id="IPR020449">
    <property type="entry name" value="Tscrpt_reg_AraC-type_HTH"/>
</dbReference>
<dbReference type="InterPro" id="IPR041522">
    <property type="entry name" value="CdaR_GGDEF"/>
</dbReference>
<feature type="domain" description="HTH araC/xylS-type" evidence="7">
    <location>
        <begin position="330"/>
        <end position="428"/>
    </location>
</feature>
<keyword evidence="3" id="KW-0238">DNA-binding</keyword>
<organism evidence="9 10">
    <name type="scientific">Hathewaya limosa</name>
    <name type="common">Clostridium limosum</name>
    <dbReference type="NCBI Taxonomy" id="1536"/>
    <lineage>
        <taxon>Bacteria</taxon>
        <taxon>Bacillati</taxon>
        <taxon>Bacillota</taxon>
        <taxon>Clostridia</taxon>
        <taxon>Eubacteriales</taxon>
        <taxon>Clostridiaceae</taxon>
        <taxon>Hathewaya</taxon>
    </lineage>
</organism>
<dbReference type="PANTHER" id="PTHR43280:SF2">
    <property type="entry name" value="HTH-TYPE TRANSCRIPTIONAL REGULATOR EXSA"/>
    <property type="match status" value="1"/>
</dbReference>
<dbReference type="PROSITE" id="PS01124">
    <property type="entry name" value="HTH_ARAC_FAMILY_2"/>
    <property type="match status" value="1"/>
</dbReference>
<evidence type="ECO:0000256" key="4">
    <source>
        <dbReference type="ARBA" id="ARBA00023163"/>
    </source>
</evidence>
<evidence type="ECO:0000313" key="9">
    <source>
        <dbReference type="EMBL" id="MDQ0478346.1"/>
    </source>
</evidence>
<dbReference type="SUPFAM" id="SSF46689">
    <property type="entry name" value="Homeodomain-like"/>
    <property type="match status" value="2"/>
</dbReference>
<dbReference type="SUPFAM" id="SSF52172">
    <property type="entry name" value="CheY-like"/>
    <property type="match status" value="1"/>
</dbReference>
<dbReference type="InterPro" id="IPR001789">
    <property type="entry name" value="Sig_transdc_resp-reg_receiver"/>
</dbReference>